<feature type="repeat" description="ANK" evidence="3">
    <location>
        <begin position="182"/>
        <end position="214"/>
    </location>
</feature>
<reference evidence="4 5" key="1">
    <citation type="submission" date="2019-07" db="EMBL/GenBank/DDBJ databases">
        <title>De Novo Assembly of kiwifruit Actinidia rufa.</title>
        <authorList>
            <person name="Sugita-Konishi S."/>
            <person name="Sato K."/>
            <person name="Mori E."/>
            <person name="Abe Y."/>
            <person name="Kisaki G."/>
            <person name="Hamano K."/>
            <person name="Suezawa K."/>
            <person name="Otani M."/>
            <person name="Fukuda T."/>
            <person name="Manabe T."/>
            <person name="Gomi K."/>
            <person name="Tabuchi M."/>
            <person name="Akimitsu K."/>
            <person name="Kataoka I."/>
        </authorList>
    </citation>
    <scope>NUCLEOTIDE SEQUENCE [LARGE SCALE GENOMIC DNA]</scope>
    <source>
        <strain evidence="5">cv. Fuchu</strain>
    </source>
</reference>
<dbReference type="SMART" id="SM00248">
    <property type="entry name" value="ANK"/>
    <property type="match status" value="3"/>
</dbReference>
<evidence type="ECO:0008006" key="6">
    <source>
        <dbReference type="Google" id="ProtNLM"/>
    </source>
</evidence>
<accession>A0A7J0GRW5</accession>
<dbReference type="Pfam" id="PF12796">
    <property type="entry name" value="Ank_2"/>
    <property type="match status" value="1"/>
</dbReference>
<evidence type="ECO:0000256" key="2">
    <source>
        <dbReference type="ARBA" id="ARBA00023043"/>
    </source>
</evidence>
<comment type="caution">
    <text evidence="4">The sequence shown here is derived from an EMBL/GenBank/DDBJ whole genome shotgun (WGS) entry which is preliminary data.</text>
</comment>
<evidence type="ECO:0000256" key="3">
    <source>
        <dbReference type="PROSITE-ProRule" id="PRU00023"/>
    </source>
</evidence>
<keyword evidence="2 3" id="KW-0040">ANK repeat</keyword>
<dbReference type="PROSITE" id="PS50297">
    <property type="entry name" value="ANK_REP_REGION"/>
    <property type="match status" value="2"/>
</dbReference>
<protein>
    <recommendedName>
        <fullName evidence="6">Ankyrin repeat family protein</fullName>
    </recommendedName>
</protein>
<dbReference type="Proteomes" id="UP000585474">
    <property type="component" value="Unassembled WGS sequence"/>
</dbReference>
<feature type="repeat" description="ANK" evidence="3">
    <location>
        <begin position="146"/>
        <end position="179"/>
    </location>
</feature>
<evidence type="ECO:0000313" key="5">
    <source>
        <dbReference type="Proteomes" id="UP000585474"/>
    </source>
</evidence>
<keyword evidence="1" id="KW-0677">Repeat</keyword>
<dbReference type="SUPFAM" id="SSF48403">
    <property type="entry name" value="Ankyrin repeat"/>
    <property type="match status" value="1"/>
</dbReference>
<sequence>MGQQQSKDELLYEAAIGGKIEAIKSLCSEGAGLEGVQNAIKEKDLDSREQENNSLTNSWFGPDSGVLTFNIPSTSGVIDPFPCTSLGTSSLITLLYSSGIRAYPRLGDGGSKVAALIRSGSTFVRIARDLNEAETRGKSFVWIGKDGKTPLIVACMDPERYILTKTLIELGANVNAYRPGLHAGTPLHHAAKRGLDHTVRLLLSHGANPLVRNDDCQSPLDVARSRGFANVVHTIESHICFFSGWLREYYGPGFLEAFAPQLLSKKMLV</sequence>
<gene>
    <name evidence="4" type="ORF">Acr_23g0018930</name>
</gene>
<evidence type="ECO:0000313" key="4">
    <source>
        <dbReference type="EMBL" id="GFZ13508.1"/>
    </source>
</evidence>
<keyword evidence="5" id="KW-1185">Reference proteome</keyword>
<dbReference type="PROSITE" id="PS50088">
    <property type="entry name" value="ANK_REPEAT"/>
    <property type="match status" value="2"/>
</dbReference>
<dbReference type="Gene3D" id="1.25.40.20">
    <property type="entry name" value="Ankyrin repeat-containing domain"/>
    <property type="match status" value="1"/>
</dbReference>
<dbReference type="InterPro" id="IPR036770">
    <property type="entry name" value="Ankyrin_rpt-contain_sf"/>
</dbReference>
<dbReference type="EMBL" id="BJWL01000023">
    <property type="protein sequence ID" value="GFZ13508.1"/>
    <property type="molecule type" value="Genomic_DNA"/>
</dbReference>
<dbReference type="OrthoDB" id="1711136at2759"/>
<organism evidence="4 5">
    <name type="scientific">Actinidia rufa</name>
    <dbReference type="NCBI Taxonomy" id="165716"/>
    <lineage>
        <taxon>Eukaryota</taxon>
        <taxon>Viridiplantae</taxon>
        <taxon>Streptophyta</taxon>
        <taxon>Embryophyta</taxon>
        <taxon>Tracheophyta</taxon>
        <taxon>Spermatophyta</taxon>
        <taxon>Magnoliopsida</taxon>
        <taxon>eudicotyledons</taxon>
        <taxon>Gunneridae</taxon>
        <taxon>Pentapetalae</taxon>
        <taxon>asterids</taxon>
        <taxon>Ericales</taxon>
        <taxon>Actinidiaceae</taxon>
        <taxon>Actinidia</taxon>
    </lineage>
</organism>
<proteinExistence type="predicted"/>
<dbReference type="PANTHER" id="PTHR24171">
    <property type="entry name" value="ANKYRIN REPEAT DOMAIN-CONTAINING PROTEIN 39-RELATED"/>
    <property type="match status" value="1"/>
</dbReference>
<dbReference type="InterPro" id="IPR002110">
    <property type="entry name" value="Ankyrin_rpt"/>
</dbReference>
<name>A0A7J0GRW5_9ERIC</name>
<dbReference type="AlphaFoldDB" id="A0A7J0GRW5"/>
<evidence type="ECO:0000256" key="1">
    <source>
        <dbReference type="ARBA" id="ARBA00022737"/>
    </source>
</evidence>